<dbReference type="GO" id="GO:0015101">
    <property type="term" value="F:organic cation transmembrane transporter activity"/>
    <property type="evidence" value="ECO:0007669"/>
    <property type="project" value="UniProtKB-ARBA"/>
</dbReference>
<feature type="compositionally biased region" description="Basic and acidic residues" evidence="6">
    <location>
        <begin position="560"/>
        <end position="572"/>
    </location>
</feature>
<keyword evidence="4 7" id="KW-1133">Transmembrane helix</keyword>
<feature type="transmembrane region" description="Helical" evidence="7">
    <location>
        <begin position="178"/>
        <end position="196"/>
    </location>
</feature>
<evidence type="ECO:0008006" key="10">
    <source>
        <dbReference type="Google" id="ProtNLM"/>
    </source>
</evidence>
<dbReference type="EMBL" id="CAOQHR010000003">
    <property type="protein sequence ID" value="CAI6332184.1"/>
    <property type="molecule type" value="Genomic_DNA"/>
</dbReference>
<keyword evidence="3 7" id="KW-0812">Transmembrane</keyword>
<feature type="region of interest" description="Disordered" evidence="6">
    <location>
        <begin position="1"/>
        <end position="21"/>
    </location>
</feature>
<evidence type="ECO:0000256" key="6">
    <source>
        <dbReference type="SAM" id="MobiDB-lite"/>
    </source>
</evidence>
<accession>A0A9W4XKS7</accession>
<feature type="transmembrane region" description="Helical" evidence="7">
    <location>
        <begin position="343"/>
        <end position="365"/>
    </location>
</feature>
<comment type="caution">
    <text evidence="8">The sequence shown here is derived from an EMBL/GenBank/DDBJ whole genome shotgun (WGS) entry which is preliminary data.</text>
</comment>
<feature type="transmembrane region" description="Helical" evidence="7">
    <location>
        <begin position="88"/>
        <end position="105"/>
    </location>
</feature>
<evidence type="ECO:0000256" key="4">
    <source>
        <dbReference type="ARBA" id="ARBA00022989"/>
    </source>
</evidence>
<feature type="transmembrane region" description="Helical" evidence="7">
    <location>
        <begin position="51"/>
        <end position="76"/>
    </location>
</feature>
<feature type="transmembrane region" description="Helical" evidence="7">
    <location>
        <begin position="419"/>
        <end position="444"/>
    </location>
</feature>
<feature type="transmembrane region" description="Helical" evidence="7">
    <location>
        <begin position="395"/>
        <end position="413"/>
    </location>
</feature>
<feature type="transmembrane region" description="Helical" evidence="7">
    <location>
        <begin position="456"/>
        <end position="483"/>
    </location>
</feature>
<sequence>MMATAQRSVADEPVTSVLPGGDVPYDPNGEYSADDEVLAALGYKPEFKREFSLFTTFCVSFAVLGLLPSFASTLYYGMGYAGTAGMTWGWIVAMIGIQAVAMSMAELCSSMPTSGGLYYASAVLAPQPYGPFAAWITGWSNWLAQVTAAPSVNYGIAAMMLAGASIQNPSYVPTDYQTFLLTVFVMLIHATMSSFPTKWLAQINSVGSTFNFVALIIVIILIPAGTDRPERGLPRFAPSSEVWGTIYEGTSFPHGVSVLMSFIGVIWTMSGYDSPFHLAEECSNANIASPRAIVLTSATGGLFGWFLQLVVAYTVVDIPAALESELGQPFAAYLMQCLPQKTVLAILSLTIIAGFSMGQGCMIAASRVTFAYARDDCFPFSSTWKKVNNTTKTPVNAVWGNCFIGILCLLLIFGGELAIGALFSIGAIAAFIAFTTPIFIRVFFVKNNFRPGPWNLGRWSIPVGVVACAFVLLMVPILCFPSVTGADLTAETMNWTVVVYGGPMFLAIIWWVVSARKWFKGPKVNIEHLMLGHEGNIVNGINGDKDRELGGGKNGGGRGSVDKVIVDEGKDA</sequence>
<keyword evidence="9" id="KW-1185">Reference proteome</keyword>
<dbReference type="FunFam" id="1.20.1740.10:FF:000046">
    <property type="entry name" value="Amino-acid permease, putative"/>
    <property type="match status" value="1"/>
</dbReference>
<dbReference type="GO" id="GO:0016020">
    <property type="term" value="C:membrane"/>
    <property type="evidence" value="ECO:0007669"/>
    <property type="project" value="UniProtKB-SubCell"/>
</dbReference>
<organism evidence="8 9">
    <name type="scientific">Periconia digitata</name>
    <dbReference type="NCBI Taxonomy" id="1303443"/>
    <lineage>
        <taxon>Eukaryota</taxon>
        <taxon>Fungi</taxon>
        <taxon>Dikarya</taxon>
        <taxon>Ascomycota</taxon>
        <taxon>Pezizomycotina</taxon>
        <taxon>Dothideomycetes</taxon>
        <taxon>Pleosporomycetidae</taxon>
        <taxon>Pleosporales</taxon>
        <taxon>Massarineae</taxon>
        <taxon>Periconiaceae</taxon>
        <taxon>Periconia</taxon>
    </lineage>
</organism>
<feature type="transmembrane region" description="Helical" evidence="7">
    <location>
        <begin position="117"/>
        <end position="136"/>
    </location>
</feature>
<keyword evidence="5 7" id="KW-0472">Membrane</keyword>
<feature type="region of interest" description="Disordered" evidence="6">
    <location>
        <begin position="548"/>
        <end position="572"/>
    </location>
</feature>
<reference evidence="8" key="1">
    <citation type="submission" date="2023-01" db="EMBL/GenBank/DDBJ databases">
        <authorList>
            <person name="Van Ghelder C."/>
            <person name="Rancurel C."/>
        </authorList>
    </citation>
    <scope>NUCLEOTIDE SEQUENCE</scope>
    <source>
        <strain evidence="8">CNCM I-4278</strain>
    </source>
</reference>
<evidence type="ECO:0000256" key="2">
    <source>
        <dbReference type="ARBA" id="ARBA00022448"/>
    </source>
</evidence>
<dbReference type="PIRSF" id="PIRSF006060">
    <property type="entry name" value="AA_transporter"/>
    <property type="match status" value="1"/>
</dbReference>
<dbReference type="Proteomes" id="UP001152607">
    <property type="component" value="Unassembled WGS sequence"/>
</dbReference>
<keyword evidence="2" id="KW-0813">Transport</keyword>
<evidence type="ECO:0000256" key="1">
    <source>
        <dbReference type="ARBA" id="ARBA00004141"/>
    </source>
</evidence>
<dbReference type="OrthoDB" id="4476201at2759"/>
<name>A0A9W4XKS7_9PLEO</name>
<feature type="transmembrane region" description="Helical" evidence="7">
    <location>
        <begin position="495"/>
        <end position="513"/>
    </location>
</feature>
<feature type="transmembrane region" description="Helical" evidence="7">
    <location>
        <begin position="293"/>
        <end position="316"/>
    </location>
</feature>
<evidence type="ECO:0000256" key="5">
    <source>
        <dbReference type="ARBA" id="ARBA00023136"/>
    </source>
</evidence>
<feature type="transmembrane region" description="Helical" evidence="7">
    <location>
        <begin position="208"/>
        <end position="226"/>
    </location>
</feature>
<feature type="transmembrane region" description="Helical" evidence="7">
    <location>
        <begin position="142"/>
        <end position="166"/>
    </location>
</feature>
<evidence type="ECO:0000313" key="8">
    <source>
        <dbReference type="EMBL" id="CAI6332184.1"/>
    </source>
</evidence>
<proteinExistence type="predicted"/>
<evidence type="ECO:0000256" key="3">
    <source>
        <dbReference type="ARBA" id="ARBA00022692"/>
    </source>
</evidence>
<dbReference type="Pfam" id="PF13520">
    <property type="entry name" value="AA_permease_2"/>
    <property type="match status" value="1"/>
</dbReference>
<gene>
    <name evidence="8" type="ORF">PDIGIT_LOCUS5214</name>
</gene>
<dbReference type="PANTHER" id="PTHR45649">
    <property type="entry name" value="AMINO-ACID PERMEASE BAT1"/>
    <property type="match status" value="1"/>
</dbReference>
<dbReference type="InterPro" id="IPR002293">
    <property type="entry name" value="AA/rel_permease1"/>
</dbReference>
<dbReference type="PANTHER" id="PTHR45649:SF29">
    <property type="entry name" value="AMINO ACID TRANSPORTER (EUROFUNG)"/>
    <property type="match status" value="1"/>
</dbReference>
<evidence type="ECO:0000256" key="7">
    <source>
        <dbReference type="SAM" id="Phobius"/>
    </source>
</evidence>
<evidence type="ECO:0000313" key="9">
    <source>
        <dbReference type="Proteomes" id="UP001152607"/>
    </source>
</evidence>
<comment type="subcellular location">
    <subcellularLocation>
        <location evidence="1">Membrane</location>
        <topology evidence="1">Multi-pass membrane protein</topology>
    </subcellularLocation>
</comment>
<dbReference type="Gene3D" id="1.20.1740.10">
    <property type="entry name" value="Amino acid/polyamine transporter I"/>
    <property type="match status" value="1"/>
</dbReference>
<dbReference type="AlphaFoldDB" id="A0A9W4XKS7"/>
<protein>
    <recommendedName>
        <fullName evidence="10">Amino acid transporter</fullName>
    </recommendedName>
</protein>